<gene>
    <name evidence="3" type="ordered locus">Rcas_3495</name>
</gene>
<organism evidence="3 4">
    <name type="scientific">Roseiflexus castenholzii (strain DSM 13941 / HLO8)</name>
    <dbReference type="NCBI Taxonomy" id="383372"/>
    <lineage>
        <taxon>Bacteria</taxon>
        <taxon>Bacillati</taxon>
        <taxon>Chloroflexota</taxon>
        <taxon>Chloroflexia</taxon>
        <taxon>Chloroflexales</taxon>
        <taxon>Roseiflexineae</taxon>
        <taxon>Roseiflexaceae</taxon>
        <taxon>Roseiflexus</taxon>
    </lineage>
</organism>
<dbReference type="PANTHER" id="PTHR48228:SF6">
    <property type="entry name" value="L-CARNITINE COA-TRANSFERASE"/>
    <property type="match status" value="1"/>
</dbReference>
<dbReference type="SUPFAM" id="SSF89796">
    <property type="entry name" value="CoA-transferase family III (CaiB/BaiF)"/>
    <property type="match status" value="1"/>
</dbReference>
<dbReference type="EC" id="2.8.3.16" evidence="3"/>
<dbReference type="InterPro" id="IPR023606">
    <property type="entry name" value="CoA-Trfase_III_dom_1_sf"/>
</dbReference>
<dbReference type="RefSeq" id="WP_012121968.1">
    <property type="nucleotide sequence ID" value="NC_009767.1"/>
</dbReference>
<accession>A7NPP9</accession>
<dbReference type="OrthoDB" id="9780178at2"/>
<dbReference type="Gene3D" id="3.30.1540.10">
    <property type="entry name" value="formyl-coa transferase, domain 3"/>
    <property type="match status" value="1"/>
</dbReference>
<name>A7NPP9_ROSCS</name>
<evidence type="ECO:0000313" key="4">
    <source>
        <dbReference type="Proteomes" id="UP000000263"/>
    </source>
</evidence>
<keyword evidence="2 3" id="KW-0808">Transferase</keyword>
<proteinExistence type="inferred from homology"/>
<dbReference type="EMBL" id="CP000804">
    <property type="protein sequence ID" value="ABU59545.1"/>
    <property type="molecule type" value="Genomic_DNA"/>
</dbReference>
<dbReference type="InterPro" id="IPR003673">
    <property type="entry name" value="CoA-Trfase_fam_III"/>
</dbReference>
<keyword evidence="4" id="KW-1185">Reference proteome</keyword>
<dbReference type="KEGG" id="rca:Rcas_3495"/>
<dbReference type="HOGENOM" id="CLU_033975_0_0_0"/>
<evidence type="ECO:0000256" key="2">
    <source>
        <dbReference type="ARBA" id="ARBA00022679"/>
    </source>
</evidence>
<dbReference type="AlphaFoldDB" id="A7NPP9"/>
<dbReference type="InterPro" id="IPR044855">
    <property type="entry name" value="CoA-Trfase_III_dom3_sf"/>
</dbReference>
<evidence type="ECO:0000313" key="3">
    <source>
        <dbReference type="EMBL" id="ABU59545.1"/>
    </source>
</evidence>
<sequence length="402" mass="43718">MSRQRPPRPLDDIRVLELGAFLAGPFCGQLLADFGAEVIKVEPPGKGDPMREWGRHRYKGRTLWWPILARNKKSITIDLRTPEGQALVKRIVPHVDMVLENFRPGTLEAWGLGWEALSALNPGLIMIRVSGFGQTGPYRDKAGFGSIGEAMGGIRAITGFPDRPPTRIGISIGDSLAATFAALGALVALHQRQRNGQGQVVDIGIYEGVLALMESMIPEYQLTGHIRERTGNILPNVAPSNIYPTADGGWLVIGANADTIFARLAQAMGQPELATDPRFATHSARGEHQAELDDLIAAWTIKYTADQLQAMMDEYGVPAGRIYTAKEMLSDPHFIARRSIIGVHDPELGEIKMQNVAPHLSATPGGIDWTGPALGAHNREVFVDLLGLSEDELAALQAKRVI</sequence>
<evidence type="ECO:0000256" key="1">
    <source>
        <dbReference type="ARBA" id="ARBA00008383"/>
    </source>
</evidence>
<dbReference type="PANTHER" id="PTHR48228">
    <property type="entry name" value="SUCCINYL-COA--D-CITRAMALATE COA-TRANSFERASE"/>
    <property type="match status" value="1"/>
</dbReference>
<dbReference type="Proteomes" id="UP000000263">
    <property type="component" value="Chromosome"/>
</dbReference>
<dbReference type="InterPro" id="IPR050509">
    <property type="entry name" value="CoA-transferase_III"/>
</dbReference>
<reference evidence="3 4" key="1">
    <citation type="submission" date="2007-08" db="EMBL/GenBank/DDBJ databases">
        <title>Complete sequence of Roseiflexus castenholzii DSM 13941.</title>
        <authorList>
            <consortium name="US DOE Joint Genome Institute"/>
            <person name="Copeland A."/>
            <person name="Lucas S."/>
            <person name="Lapidus A."/>
            <person name="Barry K."/>
            <person name="Glavina del Rio T."/>
            <person name="Dalin E."/>
            <person name="Tice H."/>
            <person name="Pitluck S."/>
            <person name="Thompson L.S."/>
            <person name="Brettin T."/>
            <person name="Bruce D."/>
            <person name="Detter J.C."/>
            <person name="Han C."/>
            <person name="Tapia R."/>
            <person name="Schmutz J."/>
            <person name="Larimer F."/>
            <person name="Land M."/>
            <person name="Hauser L."/>
            <person name="Kyrpides N."/>
            <person name="Mikhailova N."/>
            <person name="Bryant D.A."/>
            <person name="Hanada S."/>
            <person name="Tsukatani Y."/>
            <person name="Richardson P."/>
        </authorList>
    </citation>
    <scope>NUCLEOTIDE SEQUENCE [LARGE SCALE GENOMIC DNA]</scope>
    <source>
        <strain evidence="4">DSM 13941 / HLO8</strain>
    </source>
</reference>
<dbReference type="STRING" id="383372.Rcas_3495"/>
<comment type="similarity">
    <text evidence="1">Belongs to the CoA-transferase III family.</text>
</comment>
<dbReference type="Pfam" id="PF02515">
    <property type="entry name" value="CoA_transf_3"/>
    <property type="match status" value="1"/>
</dbReference>
<dbReference type="Gene3D" id="3.40.50.10540">
    <property type="entry name" value="Crotonobetainyl-coa:carnitine coa-transferase, domain 1"/>
    <property type="match status" value="1"/>
</dbReference>
<dbReference type="eggNOG" id="COG1804">
    <property type="taxonomic scope" value="Bacteria"/>
</dbReference>
<dbReference type="GO" id="GO:0033608">
    <property type="term" value="F:formyl-CoA transferase activity"/>
    <property type="evidence" value="ECO:0007669"/>
    <property type="project" value="UniProtKB-EC"/>
</dbReference>
<protein>
    <submittedName>
        <fullName evidence="3">Formyl-CoA transferase</fullName>
        <ecNumber evidence="3">2.8.3.16</ecNumber>
    </submittedName>
</protein>